<feature type="compositionally biased region" description="Acidic residues" evidence="1">
    <location>
        <begin position="184"/>
        <end position="195"/>
    </location>
</feature>
<feature type="compositionally biased region" description="Basic residues" evidence="1">
    <location>
        <begin position="744"/>
        <end position="759"/>
    </location>
</feature>
<feature type="compositionally biased region" description="Basic residues" evidence="1">
    <location>
        <begin position="159"/>
        <end position="171"/>
    </location>
</feature>
<evidence type="ECO:0000313" key="2">
    <source>
        <dbReference type="EMBL" id="QRW24565.1"/>
    </source>
</evidence>
<dbReference type="AlphaFoldDB" id="A0A8H8P3J9"/>
<dbReference type="KEGG" id="rsx:RhiXN_11477"/>
<dbReference type="GeneID" id="67033755"/>
<feature type="compositionally biased region" description="Basic residues" evidence="1">
    <location>
        <begin position="11"/>
        <end position="29"/>
    </location>
</feature>
<feature type="region of interest" description="Disordered" evidence="1">
    <location>
        <begin position="606"/>
        <end position="660"/>
    </location>
</feature>
<feature type="region of interest" description="Disordered" evidence="1">
    <location>
        <begin position="727"/>
        <end position="789"/>
    </location>
</feature>
<organism evidence="2 3">
    <name type="scientific">Rhizoctonia solani</name>
    <dbReference type="NCBI Taxonomy" id="456999"/>
    <lineage>
        <taxon>Eukaryota</taxon>
        <taxon>Fungi</taxon>
        <taxon>Dikarya</taxon>
        <taxon>Basidiomycota</taxon>
        <taxon>Agaricomycotina</taxon>
        <taxon>Agaricomycetes</taxon>
        <taxon>Cantharellales</taxon>
        <taxon>Ceratobasidiaceae</taxon>
        <taxon>Rhizoctonia</taxon>
    </lineage>
</organism>
<feature type="compositionally biased region" description="Polar residues" evidence="1">
    <location>
        <begin position="443"/>
        <end position="470"/>
    </location>
</feature>
<dbReference type="RefSeq" id="XP_043184802.1">
    <property type="nucleotide sequence ID" value="XM_043331292.1"/>
</dbReference>
<dbReference type="EMBL" id="CP059669">
    <property type="protein sequence ID" value="QRW24565.1"/>
    <property type="molecule type" value="Genomic_DNA"/>
</dbReference>
<feature type="compositionally biased region" description="Low complexity" evidence="1">
    <location>
        <begin position="1"/>
        <end position="10"/>
    </location>
</feature>
<reference evidence="2" key="1">
    <citation type="submission" date="2020-05" db="EMBL/GenBank/DDBJ databases">
        <title>Evolutionary and genomic comparisons of hybrid uninucleate and nonhybrid Rhizoctonia fungi.</title>
        <authorList>
            <person name="Li C."/>
            <person name="Chen X."/>
        </authorList>
    </citation>
    <scope>NUCLEOTIDE SEQUENCE</scope>
    <source>
        <strain evidence="2">AG-1 IA</strain>
    </source>
</reference>
<name>A0A8H8P3J9_9AGAM</name>
<feature type="region of interest" description="Disordered" evidence="1">
    <location>
        <begin position="443"/>
        <end position="525"/>
    </location>
</feature>
<evidence type="ECO:0000256" key="1">
    <source>
        <dbReference type="SAM" id="MobiDB-lite"/>
    </source>
</evidence>
<feature type="compositionally biased region" description="Basic residues" evidence="1">
    <location>
        <begin position="299"/>
        <end position="311"/>
    </location>
</feature>
<feature type="region of interest" description="Disordered" evidence="1">
    <location>
        <begin position="1"/>
        <end position="69"/>
    </location>
</feature>
<sequence length="947" mass="104296">MSGCTSTSPRSYRRTSIRIPVSRHQHRHPSPPPPVPPPRATRVTSRGVRSKQHKLESPEAGNYILTRSTFDHGPEIRSEIWQPDREEEYIALYGQRYHEQVPRRPRARTIATAQEVDIRSGRARVRSGSLSSSPLDHPQLRQTCPAITAAARSELPTTTRKRRPSRKHSMHGRPASLVRRDSGYESDDADGDTSNEDTHHSLPRPASPSNESSASTDDDNTPANVDPHALEYYLGNDDTWRETEILSQSSEDGGLSDDDEIATRYSSGMHHPDAQTLTTSLSHFDMGARPHTYYQSERRQRHPHRAPRMPKRLPLVPTCSGSRKRASMRVAWKMRFGRLFESDSEAGTEVEDELDWEGYESADARRIVALRIQKAGGGDGRKIMSGKDQLAELLVKQPIDPRRLAARVPRRSRADTIRGRERADTTTTIQPLVTDTCTTCASVHSPSLSTKSVPASATESPTSTNSVSLATPTSTPPTSVPNTPCPTCAQLSPRGDALQLSLSPSSRRKALSPRSPPCKTTPLNAGTDPLTVFAVTLEKEKQRDFSGLLKHSTPPPESVFSTVGNGLLRSVKSFFVKLNNFVDFAANAPLPTSVDGTCPLSPVMGTGGSISRDMGTRRRSASVPELHTISRPRSQRRRSYLRSPTGSKNQLPLPGAPTSPYGYRVRPQQVSAAFPALMSSDERMGNVAPTPVPSVESVDSILSALELKAILTRPAELDTPMPPEPLPIVPIDLKGPPVNNAEVRRRRASRSPSRRRTSAKRSSSGKPNLEAEKPSSPTGTEANRAEMTRSRAVVDSKYWRVLAGEMEQRRRGGVEVAYMVRLAVEEGRNLPIFTSEEHQAATGEIRWWRLESIPSRWRIGGVGKGPTRMENGSALEQTDHVRQKSGSELTLVGPSATFYYYTRGVPALSGTEVSTSTVSICIQMFKRRLSCHAAEVNGQPHCKFYSQ</sequence>
<protein>
    <submittedName>
        <fullName evidence="2">Uncharacterized protein</fullName>
    </submittedName>
</protein>
<feature type="compositionally biased region" description="Pro residues" evidence="1">
    <location>
        <begin position="30"/>
        <end position="39"/>
    </location>
</feature>
<dbReference type="Proteomes" id="UP000650533">
    <property type="component" value="Chromosome 12"/>
</dbReference>
<accession>A0A8H8P3J9</accession>
<evidence type="ECO:0000313" key="3">
    <source>
        <dbReference type="Proteomes" id="UP000650533"/>
    </source>
</evidence>
<proteinExistence type="predicted"/>
<gene>
    <name evidence="2" type="ORF">RhiXN_11477</name>
</gene>
<feature type="region of interest" description="Disordered" evidence="1">
    <location>
        <begin position="119"/>
        <end position="227"/>
    </location>
</feature>
<feature type="region of interest" description="Disordered" evidence="1">
    <location>
        <begin position="295"/>
        <end position="320"/>
    </location>
</feature>